<sequence>MNEWERLHRQAERYKEMYPPGTRLELISMDDPYAPVPPGTRGTVQYVDDASQIGMKWDDGRTLSLIPGEDSFRKLTPEELAEEQNENMNNEDIAPVMEM</sequence>
<feature type="region of interest" description="Disordered" evidence="1">
    <location>
        <begin position="80"/>
        <end position="99"/>
    </location>
</feature>
<accession>A0A939BEC1</accession>
<dbReference type="Pfam" id="PF14192">
    <property type="entry name" value="DUF4314"/>
    <property type="match status" value="1"/>
</dbReference>
<evidence type="ECO:0000313" key="3">
    <source>
        <dbReference type="EMBL" id="MBM6921969.1"/>
    </source>
</evidence>
<dbReference type="Proteomes" id="UP000774750">
    <property type="component" value="Unassembled WGS sequence"/>
</dbReference>
<dbReference type="RefSeq" id="WP_204448368.1">
    <property type="nucleotide sequence ID" value="NZ_JACJKY010000036.1"/>
</dbReference>
<gene>
    <name evidence="3" type="ORF">H6A12_12550</name>
</gene>
<dbReference type="InterPro" id="IPR025463">
    <property type="entry name" value="DUF4314"/>
</dbReference>
<feature type="domain" description="DUF4314" evidence="2">
    <location>
        <begin position="12"/>
        <end position="75"/>
    </location>
</feature>
<evidence type="ECO:0000256" key="1">
    <source>
        <dbReference type="SAM" id="MobiDB-lite"/>
    </source>
</evidence>
<keyword evidence="4" id="KW-1185">Reference proteome</keyword>
<dbReference type="AlphaFoldDB" id="A0A939BEC1"/>
<comment type="caution">
    <text evidence="3">The sequence shown here is derived from an EMBL/GenBank/DDBJ whole genome shotgun (WGS) entry which is preliminary data.</text>
</comment>
<reference evidence="3" key="2">
    <citation type="journal article" date="2021" name="Sci. Rep.">
        <title>The distribution of antibiotic resistance genes in chicken gut microbiota commensals.</title>
        <authorList>
            <person name="Juricova H."/>
            <person name="Matiasovicova J."/>
            <person name="Kubasova T."/>
            <person name="Cejkova D."/>
            <person name="Rychlik I."/>
        </authorList>
    </citation>
    <scope>NUCLEOTIDE SEQUENCE</scope>
    <source>
        <strain evidence="3">An559</strain>
    </source>
</reference>
<dbReference type="EMBL" id="JACJKY010000036">
    <property type="protein sequence ID" value="MBM6921969.1"/>
    <property type="molecule type" value="Genomic_DNA"/>
</dbReference>
<evidence type="ECO:0000259" key="2">
    <source>
        <dbReference type="Pfam" id="PF14192"/>
    </source>
</evidence>
<name>A0A939BEC1_9FIRM</name>
<protein>
    <submittedName>
        <fullName evidence="3">DUF4314 domain-containing protein</fullName>
    </submittedName>
</protein>
<proteinExistence type="predicted"/>
<reference evidence="3" key="1">
    <citation type="submission" date="2020-08" db="EMBL/GenBank/DDBJ databases">
        <authorList>
            <person name="Cejkova D."/>
            <person name="Kubasova T."/>
            <person name="Jahodarova E."/>
            <person name="Rychlik I."/>
        </authorList>
    </citation>
    <scope>NUCLEOTIDE SEQUENCE</scope>
    <source>
        <strain evidence="3">An559</strain>
    </source>
</reference>
<organism evidence="3 4">
    <name type="scientific">Merdimmobilis hominis</name>
    <dbReference type="NCBI Taxonomy" id="2897707"/>
    <lineage>
        <taxon>Bacteria</taxon>
        <taxon>Bacillati</taxon>
        <taxon>Bacillota</taxon>
        <taxon>Clostridia</taxon>
        <taxon>Eubacteriales</taxon>
        <taxon>Oscillospiraceae</taxon>
        <taxon>Merdimmobilis</taxon>
    </lineage>
</organism>
<evidence type="ECO:0000313" key="4">
    <source>
        <dbReference type="Proteomes" id="UP000774750"/>
    </source>
</evidence>